<protein>
    <submittedName>
        <fullName evidence="2">D-alanyl-D-alanine carboxypeptidase</fullName>
    </submittedName>
</protein>
<dbReference type="Proteomes" id="UP000019488">
    <property type="component" value="Unassembled WGS sequence"/>
</dbReference>
<dbReference type="GO" id="GO:0006508">
    <property type="term" value="P:proteolysis"/>
    <property type="evidence" value="ECO:0007669"/>
    <property type="project" value="InterPro"/>
</dbReference>
<dbReference type="eggNOG" id="COG1686">
    <property type="taxonomic scope" value="Bacteria"/>
</dbReference>
<dbReference type="Gene3D" id="3.40.710.10">
    <property type="entry name" value="DD-peptidase/beta-lactamase superfamily"/>
    <property type="match status" value="1"/>
</dbReference>
<keyword evidence="2" id="KW-0378">Hydrolase</keyword>
<sequence length="67" mass="7573">MPGRAYYQASLKVDGLKTGFTDLAGYCFVGTGKKAGHDRLITVVLHDENEFTETRSLMNHVYRNHKI</sequence>
<dbReference type="InterPro" id="IPR012338">
    <property type="entry name" value="Beta-lactam/transpept-like"/>
</dbReference>
<gene>
    <name evidence="2" type="ORF">JCM14108_3064</name>
</gene>
<keyword evidence="2" id="KW-0121">Carboxypeptidase</keyword>
<proteinExistence type="predicted"/>
<dbReference type="SUPFAM" id="SSF56601">
    <property type="entry name" value="beta-lactamase/transpeptidase-like"/>
    <property type="match status" value="1"/>
</dbReference>
<dbReference type="GO" id="GO:0009002">
    <property type="term" value="F:serine-type D-Ala-D-Ala carboxypeptidase activity"/>
    <property type="evidence" value="ECO:0007669"/>
    <property type="project" value="InterPro"/>
</dbReference>
<dbReference type="EMBL" id="BAKI01000058">
    <property type="protein sequence ID" value="GAF37973.1"/>
    <property type="molecule type" value="Genomic_DNA"/>
</dbReference>
<keyword evidence="2" id="KW-0645">Protease</keyword>
<accession>X0PCD0</accession>
<dbReference type="AlphaFoldDB" id="X0PCD0"/>
<evidence type="ECO:0000313" key="3">
    <source>
        <dbReference type="Proteomes" id="UP000019488"/>
    </source>
</evidence>
<evidence type="ECO:0000313" key="2">
    <source>
        <dbReference type="EMBL" id="GAF37973.1"/>
    </source>
</evidence>
<evidence type="ECO:0000259" key="1">
    <source>
        <dbReference type="Pfam" id="PF00768"/>
    </source>
</evidence>
<feature type="domain" description="Peptidase S11 D-alanyl-D-alanine carboxypeptidase A N-terminal" evidence="1">
    <location>
        <begin position="3"/>
        <end position="48"/>
    </location>
</feature>
<dbReference type="Pfam" id="PF00768">
    <property type="entry name" value="Peptidase_S11"/>
    <property type="match status" value="1"/>
</dbReference>
<dbReference type="InterPro" id="IPR001967">
    <property type="entry name" value="Peptidase_S11_N"/>
</dbReference>
<organism evidence="2 3">
    <name type="scientific">Lentilactobacillus farraginis DSM 18382 = JCM 14108</name>
    <dbReference type="NCBI Taxonomy" id="1423743"/>
    <lineage>
        <taxon>Bacteria</taxon>
        <taxon>Bacillati</taxon>
        <taxon>Bacillota</taxon>
        <taxon>Bacilli</taxon>
        <taxon>Lactobacillales</taxon>
        <taxon>Lactobacillaceae</taxon>
        <taxon>Lentilactobacillus</taxon>
    </lineage>
</organism>
<reference evidence="2" key="1">
    <citation type="journal article" date="2014" name="Genome Announc.">
        <title>Draft Genome Sequences of Two Lactobacillus Strains, L. farraginis JCM 14108T and L. composti JCM 14202T, Isolated from Compost of Distilled Shochu Residue.</title>
        <authorList>
            <person name="Yuki M."/>
            <person name="Oshima K."/>
            <person name="Suda W."/>
            <person name="Kitahara M."/>
            <person name="Kitamura K."/>
            <person name="Iida T."/>
            <person name="Hattori M."/>
            <person name="Ohkuma M."/>
        </authorList>
    </citation>
    <scope>NUCLEOTIDE SEQUENCE [LARGE SCALE GENOMIC DNA]</scope>
    <source>
        <strain evidence="2">JCM 14108</strain>
    </source>
</reference>
<name>X0PCD0_9LACO</name>
<comment type="caution">
    <text evidence="2">The sequence shown here is derived from an EMBL/GenBank/DDBJ whole genome shotgun (WGS) entry which is preliminary data.</text>
</comment>